<dbReference type="Gene3D" id="3.10.10.10">
    <property type="entry name" value="HIV Type 1 Reverse Transcriptase, subunit A, domain 1"/>
    <property type="match status" value="1"/>
</dbReference>
<gene>
    <name evidence="3" type="ORF">Tci_280379</name>
</gene>
<feature type="compositionally biased region" description="Basic and acidic residues" evidence="2">
    <location>
        <begin position="323"/>
        <end position="337"/>
    </location>
</feature>
<name>A0A699H129_TANCI</name>
<evidence type="ECO:0000256" key="2">
    <source>
        <dbReference type="SAM" id="MobiDB-lite"/>
    </source>
</evidence>
<dbReference type="SUPFAM" id="SSF56672">
    <property type="entry name" value="DNA/RNA polymerases"/>
    <property type="match status" value="1"/>
</dbReference>
<dbReference type="EMBL" id="BKCJ010088655">
    <property type="protein sequence ID" value="GEX08404.1"/>
    <property type="molecule type" value="Genomic_DNA"/>
</dbReference>
<accession>A0A699H129</accession>
<evidence type="ECO:0000256" key="1">
    <source>
        <dbReference type="ARBA" id="ARBA00022679"/>
    </source>
</evidence>
<reference evidence="3" key="1">
    <citation type="journal article" date="2019" name="Sci. Rep.">
        <title>Draft genome of Tanacetum cinerariifolium, the natural source of mosquito coil.</title>
        <authorList>
            <person name="Yamashiro T."/>
            <person name="Shiraishi A."/>
            <person name="Satake H."/>
            <person name="Nakayama K."/>
        </authorList>
    </citation>
    <scope>NUCLEOTIDE SEQUENCE</scope>
</reference>
<proteinExistence type="predicted"/>
<dbReference type="AlphaFoldDB" id="A0A699H129"/>
<protein>
    <submittedName>
        <fullName evidence="3">UDP-glycosyltransferase 82A1</fullName>
    </submittedName>
</protein>
<keyword evidence="1 3" id="KW-0808">Transferase</keyword>
<dbReference type="InterPro" id="IPR002213">
    <property type="entry name" value="UDP_glucos_trans"/>
</dbReference>
<organism evidence="3">
    <name type="scientific">Tanacetum cinerariifolium</name>
    <name type="common">Dalmatian daisy</name>
    <name type="synonym">Chrysanthemum cinerariifolium</name>
    <dbReference type="NCBI Taxonomy" id="118510"/>
    <lineage>
        <taxon>Eukaryota</taxon>
        <taxon>Viridiplantae</taxon>
        <taxon>Streptophyta</taxon>
        <taxon>Embryophyta</taxon>
        <taxon>Tracheophyta</taxon>
        <taxon>Spermatophyta</taxon>
        <taxon>Magnoliopsida</taxon>
        <taxon>eudicotyledons</taxon>
        <taxon>Gunneridae</taxon>
        <taxon>Pentapetalae</taxon>
        <taxon>asterids</taxon>
        <taxon>campanulids</taxon>
        <taxon>Asterales</taxon>
        <taxon>Asteraceae</taxon>
        <taxon>Asteroideae</taxon>
        <taxon>Anthemideae</taxon>
        <taxon>Anthemidinae</taxon>
        <taxon>Tanacetum</taxon>
    </lineage>
</organism>
<dbReference type="GO" id="GO:0008194">
    <property type="term" value="F:UDP-glycosyltransferase activity"/>
    <property type="evidence" value="ECO:0007669"/>
    <property type="project" value="InterPro"/>
</dbReference>
<dbReference type="PANTHER" id="PTHR48045:SF38">
    <property type="entry name" value="GLYCOSYLTRANSFERASE"/>
    <property type="match status" value="1"/>
</dbReference>
<dbReference type="InterPro" id="IPR043502">
    <property type="entry name" value="DNA/RNA_pol_sf"/>
</dbReference>
<evidence type="ECO:0000313" key="3">
    <source>
        <dbReference type="EMBL" id="GEX08404.1"/>
    </source>
</evidence>
<dbReference type="Pfam" id="PF00201">
    <property type="entry name" value="UDPGT"/>
    <property type="match status" value="1"/>
</dbReference>
<comment type="caution">
    <text evidence="3">The sequence shown here is derived from an EMBL/GenBank/DDBJ whole genome shotgun (WGS) entry which is preliminary data.</text>
</comment>
<feature type="region of interest" description="Disordered" evidence="2">
    <location>
        <begin position="317"/>
        <end position="337"/>
    </location>
</feature>
<sequence length="880" mass="100552">MLNLASALSRLGLEPVVVTPEFIHQTVVNKTDVACISIPDGLDEDTPRDFFAIEFAMENNMPMHLDCLVRELNGEDGGGVAFMIVDLLASWALKVGDDCGVPVVGYWPVMFVAYQLIAAIPEMLSLGIISESGIPQNQGAVYLGHDQPPLSTQDLPWLIGNLAARKSRFSPICKAKVRNLAISLESSKHPFIWVLGSKWCDGLPKGYVERLSSRGLVVPWAPQSEVLRHKAVGCYLTHCGWNSTIEAIQSKVKLLCYPIAGDQFVNCDYIVKIWRIGIRLNDFGEEIFHRSLKSVMDDIEMGQRLAKLNERVFGMETSSRSEGLPKHTPKNEPKEYTEGTEMEHYVIQDLVGVSRMTRPIIEENSGGKDDTTQSTREQIKGCLSILKSLVKEHKGRSGIPSIRLNFDEEEHMNERPPILNEKGVGDADLKKPFKETLRTPLTWRIIEFAGPNYKMPINVKLYDGTTDAEDHLSCFASVANSGEWPIPMWCRMFQQTFDGTSFQRVKLRTHKKRDRVSHPGETRGYLRKILGPIGEGTTKGTPRTIGKFMLLTDPEIITFHIRHPEHQLNLQQPRPMQTPTEKENQDIYYDYHREKEHYTNDCYQLRRQLEMDLESRKLNHLIKDVPQRGRGDQKGKKRQKCFNNPIFMEEEVKGYMVRRIYMDEGASIEVMFKRCFENLSLAINSKLKKTQTNLVGFAREVIKPPRKIKLEVSFEDEGFCRKAMMKFMIIKASVPKRIIEHTLHVNTTIEPMRQKRWVLAPDRIMTVMKEVDEWLKAGIIRPTSTGKLSQLWDSCTSPFLMLTRGTIWFIWPKSRRENYFLHQSRDVLLYKNVIRPQGYGGDLPKASGLSLSIVVVKELEAYADDMVIKSNCNPCLFCEL</sequence>
<dbReference type="CDD" id="cd03784">
    <property type="entry name" value="GT1_Gtf-like"/>
    <property type="match status" value="1"/>
</dbReference>
<dbReference type="PANTHER" id="PTHR48045">
    <property type="entry name" value="UDP-GLYCOSYLTRANSFERASE 72B1"/>
    <property type="match status" value="1"/>
</dbReference>
<dbReference type="Gene3D" id="3.40.50.2000">
    <property type="entry name" value="Glycogen Phosphorylase B"/>
    <property type="match status" value="2"/>
</dbReference>
<dbReference type="SUPFAM" id="SSF53756">
    <property type="entry name" value="UDP-Glycosyltransferase/glycogen phosphorylase"/>
    <property type="match status" value="1"/>
</dbReference>